<sequence>MALNDRSHKMWPRICILSSRSGLYLSFNPNSPMDQMKALEAMEPFTSNLHKWMYRDKLKINDDKTQFLVIRLRQQLLKIDHCSVHVGMMDIKPV</sequence>
<comment type="caution">
    <text evidence="1">The sequence shown here is derived from an EMBL/GenBank/DDBJ whole genome shotgun (WGS) entry which is preliminary data.</text>
</comment>
<organism evidence="1 2">
    <name type="scientific">Pocillopora damicornis</name>
    <name type="common">Cauliflower coral</name>
    <name type="synonym">Millepora damicornis</name>
    <dbReference type="NCBI Taxonomy" id="46731"/>
    <lineage>
        <taxon>Eukaryota</taxon>
        <taxon>Metazoa</taxon>
        <taxon>Cnidaria</taxon>
        <taxon>Anthozoa</taxon>
        <taxon>Hexacorallia</taxon>
        <taxon>Scleractinia</taxon>
        <taxon>Astrocoeniina</taxon>
        <taxon>Pocilloporidae</taxon>
        <taxon>Pocillopora</taxon>
    </lineage>
</organism>
<dbReference type="Proteomes" id="UP000275408">
    <property type="component" value="Unassembled WGS sequence"/>
</dbReference>
<gene>
    <name evidence="1" type="ORF">pdam_00003585</name>
</gene>
<evidence type="ECO:0008006" key="3">
    <source>
        <dbReference type="Google" id="ProtNLM"/>
    </source>
</evidence>
<proteinExistence type="predicted"/>
<name>A0A3M6VB25_POCDA</name>
<reference evidence="1 2" key="1">
    <citation type="journal article" date="2018" name="Sci. Rep.">
        <title>Comparative analysis of the Pocillopora damicornis genome highlights role of immune system in coral evolution.</title>
        <authorList>
            <person name="Cunning R."/>
            <person name="Bay R.A."/>
            <person name="Gillette P."/>
            <person name="Baker A.C."/>
            <person name="Traylor-Knowles N."/>
        </authorList>
    </citation>
    <scope>NUCLEOTIDE SEQUENCE [LARGE SCALE GENOMIC DNA]</scope>
    <source>
        <strain evidence="1">RSMAS</strain>
        <tissue evidence="1">Whole animal</tissue>
    </source>
</reference>
<accession>A0A3M6VB25</accession>
<evidence type="ECO:0000313" key="1">
    <source>
        <dbReference type="EMBL" id="RMX61528.1"/>
    </source>
</evidence>
<evidence type="ECO:0000313" key="2">
    <source>
        <dbReference type="Proteomes" id="UP000275408"/>
    </source>
</evidence>
<dbReference type="STRING" id="46731.A0A3M6VB25"/>
<dbReference type="AlphaFoldDB" id="A0A3M6VB25"/>
<keyword evidence="2" id="KW-1185">Reference proteome</keyword>
<protein>
    <recommendedName>
        <fullName evidence="3">Reverse transcriptase domain-containing protein</fullName>
    </recommendedName>
</protein>
<dbReference type="EMBL" id="RCHS01000010">
    <property type="protein sequence ID" value="RMX61528.1"/>
    <property type="molecule type" value="Genomic_DNA"/>
</dbReference>